<dbReference type="Proteomes" id="UP000029273">
    <property type="component" value="Unassembled WGS sequence"/>
</dbReference>
<dbReference type="STRING" id="160660.BJI67_10575"/>
<keyword evidence="3" id="KW-0408">Iron</keyword>
<gene>
    <name evidence="5" type="ORF">Thpro_023072</name>
</gene>
<dbReference type="GO" id="GO:0070025">
    <property type="term" value="F:carbon monoxide binding"/>
    <property type="evidence" value="ECO:0007669"/>
    <property type="project" value="TreeGrafter"/>
</dbReference>
<name>A0A1A6C2M6_9GAMM</name>
<dbReference type="Gene3D" id="3.40.50.11740">
    <property type="entry name" value="HypD, alpha/beta domain 2"/>
    <property type="match status" value="2"/>
</dbReference>
<proteinExistence type="inferred from homology"/>
<dbReference type="PIRSF" id="PIRSF005622">
    <property type="entry name" value="Hydrgn_mat_hypD"/>
    <property type="match status" value="1"/>
</dbReference>
<dbReference type="GO" id="GO:0005506">
    <property type="term" value="F:iron ion binding"/>
    <property type="evidence" value="ECO:0007669"/>
    <property type="project" value="TreeGrafter"/>
</dbReference>
<dbReference type="GO" id="GO:0051539">
    <property type="term" value="F:4 iron, 4 sulfur cluster binding"/>
    <property type="evidence" value="ECO:0007669"/>
    <property type="project" value="TreeGrafter"/>
</dbReference>
<evidence type="ECO:0000256" key="3">
    <source>
        <dbReference type="ARBA" id="ARBA00023004"/>
    </source>
</evidence>
<dbReference type="EMBL" id="JQSG02000006">
    <property type="protein sequence ID" value="OBS08822.1"/>
    <property type="molecule type" value="Genomic_DNA"/>
</dbReference>
<evidence type="ECO:0000256" key="4">
    <source>
        <dbReference type="PIRNR" id="PIRNR005622"/>
    </source>
</evidence>
<dbReference type="NCBIfam" id="TIGR00075">
    <property type="entry name" value="hypD"/>
    <property type="match status" value="1"/>
</dbReference>
<evidence type="ECO:0000256" key="1">
    <source>
        <dbReference type="ARBA" id="ARBA00007888"/>
    </source>
</evidence>
<organism evidence="5 6">
    <name type="scientific">Acidihalobacter prosperus</name>
    <dbReference type="NCBI Taxonomy" id="160660"/>
    <lineage>
        <taxon>Bacteria</taxon>
        <taxon>Pseudomonadati</taxon>
        <taxon>Pseudomonadota</taxon>
        <taxon>Gammaproteobacteria</taxon>
        <taxon>Chromatiales</taxon>
        <taxon>Ectothiorhodospiraceae</taxon>
        <taxon>Acidihalobacter</taxon>
    </lineage>
</organism>
<dbReference type="Pfam" id="PF01924">
    <property type="entry name" value="HypD"/>
    <property type="match status" value="1"/>
</dbReference>
<evidence type="ECO:0000256" key="2">
    <source>
        <dbReference type="ARBA" id="ARBA00022723"/>
    </source>
</evidence>
<evidence type="ECO:0000313" key="6">
    <source>
        <dbReference type="Proteomes" id="UP000029273"/>
    </source>
</evidence>
<dbReference type="OrthoDB" id="9770424at2"/>
<dbReference type="InterPro" id="IPR002780">
    <property type="entry name" value="Hyd_form_HypD"/>
</dbReference>
<dbReference type="PANTHER" id="PTHR30149:SF0">
    <property type="entry name" value="HYDROGENASE MATURATION FACTOR HYPD"/>
    <property type="match status" value="1"/>
</dbReference>
<keyword evidence="6" id="KW-1185">Reference proteome</keyword>
<reference evidence="5 6" key="1">
    <citation type="journal article" date="2014" name="Genome Announc.">
        <title>Draft Genome Sequence of the Iron-Oxidizing, Acidophilic, and Halotolerant 'Thiobacillus prosperus' Type Strain DSM 5130.</title>
        <authorList>
            <person name="Ossandon F.J."/>
            <person name="Cardenas J.P."/>
            <person name="Corbett M."/>
            <person name="Quatrini R."/>
            <person name="Holmes D.S."/>
            <person name="Watkin E."/>
        </authorList>
    </citation>
    <scope>NUCLEOTIDE SEQUENCE [LARGE SCALE GENOMIC DNA]</scope>
    <source>
        <strain evidence="5 6">DSM 5130</strain>
    </source>
</reference>
<keyword evidence="2" id="KW-0479">Metal-binding</keyword>
<comment type="caution">
    <text evidence="5">The sequence shown here is derived from an EMBL/GenBank/DDBJ whole genome shotgun (WGS) entry which is preliminary data.</text>
</comment>
<dbReference type="AlphaFoldDB" id="A0A1A6C2M6"/>
<dbReference type="PANTHER" id="PTHR30149">
    <property type="entry name" value="HYDROGENASE PROTEIN ASSEMBLY PROTEIN HYPD"/>
    <property type="match status" value="1"/>
</dbReference>
<dbReference type="InterPro" id="IPR042244">
    <property type="entry name" value="HypD_2_sf"/>
</dbReference>
<dbReference type="GO" id="GO:0051604">
    <property type="term" value="P:protein maturation"/>
    <property type="evidence" value="ECO:0007669"/>
    <property type="project" value="TreeGrafter"/>
</dbReference>
<accession>A0A1A6C2M6</accession>
<protein>
    <recommendedName>
        <fullName evidence="4">Hydrogenase maturation factor</fullName>
    </recommendedName>
</protein>
<sequence length="367" mass="39786">MPAQTIAQTWLARIRELALPRPIRLMNVCGGHERSISFSGIRGALPPGIEIIPGPGCPVCVCPEEDLYEAIRLSLEEDVVLVAFGDMLRVPANVPKGEPRSLEQARAAGADVRPVASPQEAASIARAEPDKPVVFFVAGFETTTAPVAAMLAEGVPDNLLILLAARLTWPAVAMLLDSGEAAFDALIAPGHVATVMGPEEWSFVVERHRMPAAIAGFTPESLLAATYSVLRQTIEDRPFLDNCYPELVRPGGNPTARRWLSEVMQVEDANWRGIGIIPDSGFALRPAWQHLDARRVFPAPEDTRRRAGEMPPGCDCASVVLGRIFPDQCRLYGRACTPRNPIGPCMVSDEGACRIWWSSGLREARSA</sequence>
<dbReference type="Gene3D" id="6.10.20.100">
    <property type="match status" value="1"/>
</dbReference>
<dbReference type="InterPro" id="IPR042243">
    <property type="entry name" value="HypD_1"/>
</dbReference>
<evidence type="ECO:0000313" key="5">
    <source>
        <dbReference type="EMBL" id="OBS08822.1"/>
    </source>
</evidence>
<comment type="similarity">
    <text evidence="1 4">Belongs to the HypD family.</text>
</comment>
<dbReference type="RefSeq" id="WP_038091338.1">
    <property type="nucleotide sequence ID" value="NZ_JQSG02000006.1"/>
</dbReference>